<dbReference type="InterPro" id="IPR029063">
    <property type="entry name" value="SAM-dependent_MTases_sf"/>
</dbReference>
<dbReference type="EC" id="2.1.1.176" evidence="7"/>
<evidence type="ECO:0000256" key="1">
    <source>
        <dbReference type="ARBA" id="ARBA00022603"/>
    </source>
</evidence>
<keyword evidence="3 5" id="KW-0949">S-adenosyl-L-methionine</keyword>
<keyword evidence="2 5" id="KW-0808">Transferase</keyword>
<evidence type="ECO:0000256" key="5">
    <source>
        <dbReference type="PROSITE-ProRule" id="PRU01023"/>
    </source>
</evidence>
<dbReference type="EMBL" id="JAATJC010000001">
    <property type="protein sequence ID" value="NJC05924.1"/>
    <property type="molecule type" value="Genomic_DNA"/>
</dbReference>
<comment type="caution">
    <text evidence="7">The sequence shown here is derived from an EMBL/GenBank/DDBJ whole genome shotgun (WGS) entry which is preliminary data.</text>
</comment>
<dbReference type="Gene3D" id="3.40.50.150">
    <property type="entry name" value="Vaccinia Virus protein VP39"/>
    <property type="match status" value="1"/>
</dbReference>
<dbReference type="InterPro" id="IPR023267">
    <property type="entry name" value="RCMT"/>
</dbReference>
<accession>A0A7X5Y677</accession>
<keyword evidence="8" id="KW-1185">Reference proteome</keyword>
<dbReference type="PRINTS" id="PR02008">
    <property type="entry name" value="RCMTFAMILY"/>
</dbReference>
<dbReference type="AlphaFoldDB" id="A0A7X5Y677"/>
<comment type="caution">
    <text evidence="5">Lacks conserved residue(s) required for the propagation of feature annotation.</text>
</comment>
<proteinExistence type="inferred from homology"/>
<dbReference type="SUPFAM" id="SSF53335">
    <property type="entry name" value="S-adenosyl-L-methionine-dependent methyltransferases"/>
    <property type="match status" value="1"/>
</dbReference>
<evidence type="ECO:0000259" key="6">
    <source>
        <dbReference type="PROSITE" id="PS51686"/>
    </source>
</evidence>
<dbReference type="RefSeq" id="WP_168068789.1">
    <property type="nucleotide sequence ID" value="NZ_JAATJC010000001.1"/>
</dbReference>
<feature type="domain" description="SAM-dependent MTase RsmB/NOP-type" evidence="6">
    <location>
        <begin position="113"/>
        <end position="384"/>
    </location>
</feature>
<dbReference type="Pfam" id="PF01189">
    <property type="entry name" value="Methyltr_RsmB-F"/>
    <property type="match status" value="1"/>
</dbReference>
<reference evidence="7 8" key="1">
    <citation type="submission" date="2020-03" db="EMBL/GenBank/DDBJ databases">
        <title>Genomic Encyclopedia of Type Strains, Phase IV (KMG-IV): sequencing the most valuable type-strain genomes for metagenomic binning, comparative biology and taxonomic classification.</title>
        <authorList>
            <person name="Goeker M."/>
        </authorList>
    </citation>
    <scope>NUCLEOTIDE SEQUENCE [LARGE SCALE GENOMIC DNA]</scope>
    <source>
        <strain evidence="7 8">DSM 16846</strain>
    </source>
</reference>
<dbReference type="GO" id="GO:0003723">
    <property type="term" value="F:RNA binding"/>
    <property type="evidence" value="ECO:0007669"/>
    <property type="project" value="UniProtKB-UniRule"/>
</dbReference>
<keyword evidence="4 5" id="KW-0694">RNA-binding</keyword>
<name>A0A7X5Y677_9SPHN</name>
<dbReference type="Proteomes" id="UP000558192">
    <property type="component" value="Unassembled WGS sequence"/>
</dbReference>
<protein>
    <submittedName>
        <fullName evidence="7">16S rRNA (Cytosine967-C5)-methyltransferase</fullName>
        <ecNumber evidence="7">2.1.1.176</ecNumber>
    </submittedName>
</protein>
<dbReference type="InterPro" id="IPR049560">
    <property type="entry name" value="MeTrfase_RsmB-F_NOP2_cat"/>
</dbReference>
<evidence type="ECO:0000256" key="2">
    <source>
        <dbReference type="ARBA" id="ARBA00022679"/>
    </source>
</evidence>
<keyword evidence="1 5" id="KW-0489">Methyltransferase</keyword>
<feature type="binding site" evidence="5">
    <location>
        <position position="273"/>
    </location>
    <ligand>
        <name>S-adenosyl-L-methionine</name>
        <dbReference type="ChEBI" id="CHEBI:59789"/>
    </ligand>
</feature>
<dbReference type="GO" id="GO:0001510">
    <property type="term" value="P:RNA methylation"/>
    <property type="evidence" value="ECO:0007669"/>
    <property type="project" value="InterPro"/>
</dbReference>
<organism evidence="7 8">
    <name type="scientific">Sphingomonas kaistensis</name>
    <dbReference type="NCBI Taxonomy" id="298708"/>
    <lineage>
        <taxon>Bacteria</taxon>
        <taxon>Pseudomonadati</taxon>
        <taxon>Pseudomonadota</taxon>
        <taxon>Alphaproteobacteria</taxon>
        <taxon>Sphingomonadales</taxon>
        <taxon>Sphingomonadaceae</taxon>
        <taxon>Sphingomonas</taxon>
    </lineage>
</organism>
<evidence type="ECO:0000256" key="4">
    <source>
        <dbReference type="ARBA" id="ARBA00022884"/>
    </source>
</evidence>
<dbReference type="GO" id="GO:0008173">
    <property type="term" value="F:RNA methyltransferase activity"/>
    <property type="evidence" value="ECO:0007669"/>
    <property type="project" value="InterPro"/>
</dbReference>
<gene>
    <name evidence="7" type="ORF">GGQ97_001717</name>
</gene>
<dbReference type="InterPro" id="IPR001678">
    <property type="entry name" value="MeTrfase_RsmB-F_NOP2_dom"/>
</dbReference>
<feature type="binding site" evidence="5">
    <location>
        <position position="226"/>
    </location>
    <ligand>
        <name>S-adenosyl-L-methionine</name>
        <dbReference type="ChEBI" id="CHEBI:59789"/>
    </ligand>
</feature>
<feature type="active site" description="Nucleophile" evidence="5">
    <location>
        <position position="326"/>
    </location>
</feature>
<dbReference type="PANTHER" id="PTHR22807:SF53">
    <property type="entry name" value="RIBOSOMAL RNA SMALL SUBUNIT METHYLTRANSFERASE B-RELATED"/>
    <property type="match status" value="1"/>
</dbReference>
<evidence type="ECO:0000313" key="7">
    <source>
        <dbReference type="EMBL" id="NJC05924.1"/>
    </source>
</evidence>
<comment type="similarity">
    <text evidence="5">Belongs to the class I-like SAM-binding methyltransferase superfamily. RsmB/NOP family.</text>
</comment>
<sequence length="384" mass="40771">MTPSARAQAAIEILDQVIASAREDGPPADALVSAYFKTRRYAGSKDRRAVRELVFRAVRHSAEVPVSGRAALLPLAPELFDGAGHGPAAATDEEPRAEEGVVPQWLQPLLSPLVEGGEWAALVERAPVDLRANLSRTSRDEMAAHFAAAPTPVSPWGLRLPPDSAVSADEAFADGLVEVQDEGSQLIALSCDPAEQSLMVDLCAGAGGKALALAAANPAARIVACDTSRARLSKLAPRAERAGATIESRLLDQPREDEGLADLNGLADLVLVDAPCSGSGTWRRNPEGRWRLTPERLDRLEALQERVLDLAAPLVRPGGTLVYAVCSLLTREGRAQADAFLSRHSGFRAEDIPVNVGRSDGVGRLLTPGHDGTDGFFIARFRAT</sequence>
<dbReference type="PROSITE" id="PS51686">
    <property type="entry name" value="SAM_MT_RSMB_NOP"/>
    <property type="match status" value="1"/>
</dbReference>
<dbReference type="PANTHER" id="PTHR22807">
    <property type="entry name" value="NOP2 YEAST -RELATED NOL1/NOP2/FMU SUN DOMAIN-CONTAINING"/>
    <property type="match status" value="1"/>
</dbReference>
<evidence type="ECO:0000256" key="3">
    <source>
        <dbReference type="ARBA" id="ARBA00022691"/>
    </source>
</evidence>
<evidence type="ECO:0000313" key="8">
    <source>
        <dbReference type="Proteomes" id="UP000558192"/>
    </source>
</evidence>